<accession>A0A4S8LNT6</accession>
<evidence type="ECO:0000313" key="1">
    <source>
        <dbReference type="EMBL" id="THU90438.1"/>
    </source>
</evidence>
<organism evidence="1 2">
    <name type="scientific">Dendrothele bispora (strain CBS 962.96)</name>
    <dbReference type="NCBI Taxonomy" id="1314807"/>
    <lineage>
        <taxon>Eukaryota</taxon>
        <taxon>Fungi</taxon>
        <taxon>Dikarya</taxon>
        <taxon>Basidiomycota</taxon>
        <taxon>Agaricomycotina</taxon>
        <taxon>Agaricomycetes</taxon>
        <taxon>Agaricomycetidae</taxon>
        <taxon>Agaricales</taxon>
        <taxon>Agaricales incertae sedis</taxon>
        <taxon>Dendrothele</taxon>
    </lineage>
</organism>
<name>A0A4S8LNT6_DENBC</name>
<sequence>MKTDSEVGKQSFISPKTTFPLPSLFTPTPTKHIKTPIAAPQDSPMYLNPLLSDQNGFLRLKGISSGAGRVGYVFPLSFEFLSLNNVF</sequence>
<proteinExistence type="predicted"/>
<dbReference type="AlphaFoldDB" id="A0A4S8LNT6"/>
<dbReference type="EMBL" id="ML179335">
    <property type="protein sequence ID" value="THU90438.1"/>
    <property type="molecule type" value="Genomic_DNA"/>
</dbReference>
<dbReference type="Proteomes" id="UP000297245">
    <property type="component" value="Unassembled WGS sequence"/>
</dbReference>
<protein>
    <submittedName>
        <fullName evidence="1">Uncharacterized protein</fullName>
    </submittedName>
</protein>
<gene>
    <name evidence="1" type="ORF">K435DRAFT_270869</name>
</gene>
<keyword evidence="2" id="KW-1185">Reference proteome</keyword>
<reference evidence="1 2" key="1">
    <citation type="journal article" date="2019" name="Nat. Ecol. Evol.">
        <title>Megaphylogeny resolves global patterns of mushroom evolution.</title>
        <authorList>
            <person name="Varga T."/>
            <person name="Krizsan K."/>
            <person name="Foldi C."/>
            <person name="Dima B."/>
            <person name="Sanchez-Garcia M."/>
            <person name="Sanchez-Ramirez S."/>
            <person name="Szollosi G.J."/>
            <person name="Szarkandi J.G."/>
            <person name="Papp V."/>
            <person name="Albert L."/>
            <person name="Andreopoulos W."/>
            <person name="Angelini C."/>
            <person name="Antonin V."/>
            <person name="Barry K.W."/>
            <person name="Bougher N.L."/>
            <person name="Buchanan P."/>
            <person name="Buyck B."/>
            <person name="Bense V."/>
            <person name="Catcheside P."/>
            <person name="Chovatia M."/>
            <person name="Cooper J."/>
            <person name="Damon W."/>
            <person name="Desjardin D."/>
            <person name="Finy P."/>
            <person name="Geml J."/>
            <person name="Haridas S."/>
            <person name="Hughes K."/>
            <person name="Justo A."/>
            <person name="Karasinski D."/>
            <person name="Kautmanova I."/>
            <person name="Kiss B."/>
            <person name="Kocsube S."/>
            <person name="Kotiranta H."/>
            <person name="LaButti K.M."/>
            <person name="Lechner B.E."/>
            <person name="Liimatainen K."/>
            <person name="Lipzen A."/>
            <person name="Lukacs Z."/>
            <person name="Mihaltcheva S."/>
            <person name="Morgado L.N."/>
            <person name="Niskanen T."/>
            <person name="Noordeloos M.E."/>
            <person name="Ohm R.A."/>
            <person name="Ortiz-Santana B."/>
            <person name="Ovrebo C."/>
            <person name="Racz N."/>
            <person name="Riley R."/>
            <person name="Savchenko A."/>
            <person name="Shiryaev A."/>
            <person name="Soop K."/>
            <person name="Spirin V."/>
            <person name="Szebenyi C."/>
            <person name="Tomsovsky M."/>
            <person name="Tulloss R.E."/>
            <person name="Uehling J."/>
            <person name="Grigoriev I.V."/>
            <person name="Vagvolgyi C."/>
            <person name="Papp T."/>
            <person name="Martin F.M."/>
            <person name="Miettinen O."/>
            <person name="Hibbett D.S."/>
            <person name="Nagy L.G."/>
        </authorList>
    </citation>
    <scope>NUCLEOTIDE SEQUENCE [LARGE SCALE GENOMIC DNA]</scope>
    <source>
        <strain evidence="1 2">CBS 962.96</strain>
    </source>
</reference>
<evidence type="ECO:0000313" key="2">
    <source>
        <dbReference type="Proteomes" id="UP000297245"/>
    </source>
</evidence>